<evidence type="ECO:0000313" key="1">
    <source>
        <dbReference type="EMBL" id="CAI9784335.1"/>
    </source>
</evidence>
<dbReference type="EMBL" id="OU503055">
    <property type="protein sequence ID" value="CAI9784335.1"/>
    <property type="molecule type" value="Genomic_DNA"/>
</dbReference>
<dbReference type="Proteomes" id="UP000834106">
    <property type="component" value="Chromosome 20"/>
</dbReference>
<sequence>MPATYRRERSFLPVPTTRHHRAISASISPLDLTEANIKQVLDDARVELAQLFDTSVGITGKVELADLDGPYMKIRIGGKIWHKRSTVLSRLGNYLKQRISAILEVDIEDEKQLDDSPENF</sequence>
<reference evidence="1" key="1">
    <citation type="submission" date="2023-05" db="EMBL/GenBank/DDBJ databases">
        <authorList>
            <person name="Huff M."/>
        </authorList>
    </citation>
    <scope>NUCLEOTIDE SEQUENCE</scope>
</reference>
<organism evidence="1 2">
    <name type="scientific">Fraxinus pennsylvanica</name>
    <dbReference type="NCBI Taxonomy" id="56036"/>
    <lineage>
        <taxon>Eukaryota</taxon>
        <taxon>Viridiplantae</taxon>
        <taxon>Streptophyta</taxon>
        <taxon>Embryophyta</taxon>
        <taxon>Tracheophyta</taxon>
        <taxon>Spermatophyta</taxon>
        <taxon>Magnoliopsida</taxon>
        <taxon>eudicotyledons</taxon>
        <taxon>Gunneridae</taxon>
        <taxon>Pentapetalae</taxon>
        <taxon>asterids</taxon>
        <taxon>lamiids</taxon>
        <taxon>Lamiales</taxon>
        <taxon>Oleaceae</taxon>
        <taxon>Oleeae</taxon>
        <taxon>Fraxinus</taxon>
    </lineage>
</organism>
<keyword evidence="2" id="KW-1185">Reference proteome</keyword>
<name>A0AAD2AFE2_9LAMI</name>
<proteinExistence type="predicted"/>
<evidence type="ECO:0000313" key="2">
    <source>
        <dbReference type="Proteomes" id="UP000834106"/>
    </source>
</evidence>
<dbReference type="PANTHER" id="PTHR36018">
    <property type="entry name" value="OS09G0481800 PROTEIN"/>
    <property type="match status" value="1"/>
</dbReference>
<dbReference type="PANTHER" id="PTHR36018:SF1">
    <property type="entry name" value="OS09G0481800 PROTEIN"/>
    <property type="match status" value="1"/>
</dbReference>
<accession>A0AAD2AFE2</accession>
<dbReference type="AlphaFoldDB" id="A0AAD2AFE2"/>
<protein>
    <submittedName>
        <fullName evidence="1">Uncharacterized protein</fullName>
    </submittedName>
</protein>
<gene>
    <name evidence="1" type="ORF">FPE_LOCUS31765</name>
</gene>
<dbReference type="Gene3D" id="3.30.300.130">
    <property type="entry name" value="Fe-S cluster assembly (FSCA)"/>
    <property type="match status" value="1"/>
</dbReference>
<dbReference type="InterPro" id="IPR034904">
    <property type="entry name" value="FSCA_dom_sf"/>
</dbReference>